<organism evidence="1 2">
    <name type="scientific">Roseococcus suduntuyensis</name>
    <dbReference type="NCBI Taxonomy" id="455361"/>
    <lineage>
        <taxon>Bacteria</taxon>
        <taxon>Pseudomonadati</taxon>
        <taxon>Pseudomonadota</taxon>
        <taxon>Alphaproteobacteria</taxon>
        <taxon>Acetobacterales</taxon>
        <taxon>Roseomonadaceae</taxon>
        <taxon>Roseococcus</taxon>
    </lineage>
</organism>
<dbReference type="RefSeq" id="WP_184383393.1">
    <property type="nucleotide sequence ID" value="NZ_JACIDJ010000002.1"/>
</dbReference>
<evidence type="ECO:0000313" key="2">
    <source>
        <dbReference type="Proteomes" id="UP000553193"/>
    </source>
</evidence>
<protein>
    <recommendedName>
        <fullName evidence="3">DUF2783 domain-containing protein</fullName>
    </recommendedName>
</protein>
<keyword evidence="2" id="KW-1185">Reference proteome</keyword>
<comment type="caution">
    <text evidence="1">The sequence shown here is derived from an EMBL/GenBank/DDBJ whole genome shotgun (WGS) entry which is preliminary data.</text>
</comment>
<evidence type="ECO:0000313" key="1">
    <source>
        <dbReference type="EMBL" id="MBB3898323.1"/>
    </source>
</evidence>
<reference evidence="1 2" key="1">
    <citation type="submission" date="2020-08" db="EMBL/GenBank/DDBJ databases">
        <title>Genomic Encyclopedia of Type Strains, Phase IV (KMG-IV): sequencing the most valuable type-strain genomes for metagenomic binning, comparative biology and taxonomic classification.</title>
        <authorList>
            <person name="Goeker M."/>
        </authorList>
    </citation>
    <scope>NUCLEOTIDE SEQUENCE [LARGE SCALE GENOMIC DNA]</scope>
    <source>
        <strain evidence="1 2">DSM 19979</strain>
    </source>
</reference>
<dbReference type="InterPro" id="IPR021233">
    <property type="entry name" value="DUF2783"/>
</dbReference>
<accession>A0A840ACW4</accession>
<dbReference type="Pfam" id="PF10932">
    <property type="entry name" value="DUF2783"/>
    <property type="match status" value="1"/>
</dbReference>
<dbReference type="Proteomes" id="UP000553193">
    <property type="component" value="Unassembled WGS sequence"/>
</dbReference>
<sequence length="96" mass="9844">MTHLRTEPRVADPDALYALLMEAHRGLDDAASRRLDAKLVLILANHIGDAEVLREAVALARGRVALARGGVALARGGVALAGGGVALATQGRKSGA</sequence>
<evidence type="ECO:0008006" key="3">
    <source>
        <dbReference type="Google" id="ProtNLM"/>
    </source>
</evidence>
<gene>
    <name evidence="1" type="ORF">GGQ83_001760</name>
</gene>
<dbReference type="AlphaFoldDB" id="A0A840ACW4"/>
<name>A0A840ACW4_9PROT</name>
<proteinExistence type="predicted"/>
<dbReference type="EMBL" id="JACIDJ010000002">
    <property type="protein sequence ID" value="MBB3898323.1"/>
    <property type="molecule type" value="Genomic_DNA"/>
</dbReference>